<accession>A0A9D2C6R7</accession>
<dbReference type="AlphaFoldDB" id="A0A9D2C6R7"/>
<reference evidence="1" key="2">
    <citation type="submission" date="2021-04" db="EMBL/GenBank/DDBJ databases">
        <authorList>
            <person name="Gilroy R."/>
        </authorList>
    </citation>
    <scope>NUCLEOTIDE SEQUENCE</scope>
    <source>
        <strain evidence="1">ChiSxjej3B15-24422</strain>
    </source>
</reference>
<comment type="caution">
    <text evidence="1">The sequence shown here is derived from an EMBL/GenBank/DDBJ whole genome shotgun (WGS) entry which is preliminary data.</text>
</comment>
<proteinExistence type="predicted"/>
<evidence type="ECO:0000313" key="2">
    <source>
        <dbReference type="Proteomes" id="UP000824007"/>
    </source>
</evidence>
<protein>
    <submittedName>
        <fullName evidence="1">Uncharacterized protein</fullName>
    </submittedName>
</protein>
<name>A0A9D2C6R7_9FIRM</name>
<dbReference type="Proteomes" id="UP000824007">
    <property type="component" value="Unassembled WGS sequence"/>
</dbReference>
<organism evidence="1 2">
    <name type="scientific">Candidatus Eisenbergiella pullistercoris</name>
    <dbReference type="NCBI Taxonomy" id="2838555"/>
    <lineage>
        <taxon>Bacteria</taxon>
        <taxon>Bacillati</taxon>
        <taxon>Bacillota</taxon>
        <taxon>Clostridia</taxon>
        <taxon>Lachnospirales</taxon>
        <taxon>Lachnospiraceae</taxon>
        <taxon>Eisenbergiella</taxon>
    </lineage>
</organism>
<evidence type="ECO:0000313" key="1">
    <source>
        <dbReference type="EMBL" id="HIY60698.1"/>
    </source>
</evidence>
<gene>
    <name evidence="1" type="ORF">H9831_08485</name>
</gene>
<sequence>MGEKNDAFCTFMEKEDVFADFINGTVFGGRREVAPEELETVPGIYHAKKKNG</sequence>
<reference evidence="1" key="1">
    <citation type="journal article" date="2021" name="PeerJ">
        <title>Extensive microbial diversity within the chicken gut microbiome revealed by metagenomics and culture.</title>
        <authorList>
            <person name="Gilroy R."/>
            <person name="Ravi A."/>
            <person name="Getino M."/>
            <person name="Pursley I."/>
            <person name="Horton D.L."/>
            <person name="Alikhan N.F."/>
            <person name="Baker D."/>
            <person name="Gharbi K."/>
            <person name="Hall N."/>
            <person name="Watson M."/>
            <person name="Adriaenssens E.M."/>
            <person name="Foster-Nyarko E."/>
            <person name="Jarju S."/>
            <person name="Secka A."/>
            <person name="Antonio M."/>
            <person name="Oren A."/>
            <person name="Chaudhuri R.R."/>
            <person name="La Ragione R."/>
            <person name="Hildebrand F."/>
            <person name="Pallen M.J."/>
        </authorList>
    </citation>
    <scope>NUCLEOTIDE SEQUENCE</scope>
    <source>
        <strain evidence="1">ChiSxjej3B15-24422</strain>
    </source>
</reference>
<dbReference type="EMBL" id="DXDD01000104">
    <property type="protein sequence ID" value="HIY60698.1"/>
    <property type="molecule type" value="Genomic_DNA"/>
</dbReference>